<keyword evidence="1" id="KW-0378">Hydrolase</keyword>
<evidence type="ECO:0000313" key="1">
    <source>
        <dbReference type="EMBL" id="NWC36751.1"/>
    </source>
</evidence>
<dbReference type="AlphaFoldDB" id="A0A7Y7YJ80"/>
<dbReference type="RefSeq" id="WP_177062170.1">
    <property type="nucleotide sequence ID" value="NZ_JACAPS010000044.1"/>
</dbReference>
<dbReference type="Pfam" id="PF09517">
    <property type="entry name" value="RE_Eco29kI"/>
    <property type="match status" value="1"/>
</dbReference>
<dbReference type="InterPro" id="IPR018575">
    <property type="entry name" value="Restrct_endonuc_II_Eco29kI"/>
</dbReference>
<accession>A0A7Y7YJ80</accession>
<sequence length="301" mass="33862">MAVRKSVSELDALLLELHTLADRVAAAEAGDDVRRTKRARLTLDEITRRLSAAAEELDPILRPTSIFDPSAPNTAGRVVALTLVAQPRHPLSEIPDFYGAGVYAIYYRGDFVPYRLLSNTDHPIYIGQAAPDEASAKDAVGQGTKLSARLREHARNIRKVDSTLNISDFECRFLIVQSGFQTSAENYLINFFRPIWNAETKVCFGLGKHGDSSDTRANKRSPWDTLHPGRTWAESTVIDQKPYEQIVEQIAAHLEVNKPYKDIHEIFDRFMVDMRQVDSDRFYTAAKKDIVIEESVESTLV</sequence>
<proteinExistence type="predicted"/>
<comment type="caution">
    <text evidence="1">The sequence shown here is derived from an EMBL/GenBank/DDBJ whole genome shotgun (WGS) entry which is preliminary data.</text>
</comment>
<protein>
    <submittedName>
        <fullName evidence="1">Eco29kI family restriction endonuclease</fullName>
    </submittedName>
</protein>
<reference evidence="1 2" key="1">
    <citation type="submission" date="2020-04" db="EMBL/GenBank/DDBJ databases">
        <title>Molecular characterization of pseudomonads from Agaricus bisporus reveal novel blotch 2 pathogens in Western Europe.</title>
        <authorList>
            <person name="Taparia T."/>
            <person name="Krijger M."/>
            <person name="Haynes E."/>
            <person name="Elpinstone J.G."/>
            <person name="Noble R."/>
            <person name="Van Der Wolf J."/>
        </authorList>
    </citation>
    <scope>NUCLEOTIDE SEQUENCE [LARGE SCALE GENOMIC DNA]</scope>
    <source>
        <strain evidence="1 2">IPO3737</strain>
    </source>
</reference>
<name>A0A7Y7YJ80_9PSED</name>
<gene>
    <name evidence="1" type="ORF">HX876_30800</name>
</gene>
<dbReference type="Proteomes" id="UP000520592">
    <property type="component" value="Unassembled WGS sequence"/>
</dbReference>
<keyword evidence="1" id="KW-0255">Endonuclease</keyword>
<dbReference type="EMBL" id="JACAQD010000047">
    <property type="protein sequence ID" value="NWC36751.1"/>
    <property type="molecule type" value="Genomic_DNA"/>
</dbReference>
<dbReference type="GO" id="GO:0004519">
    <property type="term" value="F:endonuclease activity"/>
    <property type="evidence" value="ECO:0007669"/>
    <property type="project" value="UniProtKB-KW"/>
</dbReference>
<organism evidence="1 2">
    <name type="scientific">Pseudomonas gingeri</name>
    <dbReference type="NCBI Taxonomy" id="117681"/>
    <lineage>
        <taxon>Bacteria</taxon>
        <taxon>Pseudomonadati</taxon>
        <taxon>Pseudomonadota</taxon>
        <taxon>Gammaproteobacteria</taxon>
        <taxon>Pseudomonadales</taxon>
        <taxon>Pseudomonadaceae</taxon>
        <taxon>Pseudomonas</taxon>
    </lineage>
</organism>
<keyword evidence="1" id="KW-0540">Nuclease</keyword>
<evidence type="ECO:0000313" key="2">
    <source>
        <dbReference type="Proteomes" id="UP000520592"/>
    </source>
</evidence>